<accession>A0A5P2UG51</accession>
<reference evidence="1 2" key="1">
    <citation type="submission" date="2017-09" db="EMBL/GenBank/DDBJ databases">
        <authorList>
            <person name="Lee N."/>
            <person name="Cho B.-K."/>
        </authorList>
    </citation>
    <scope>NUCLEOTIDE SEQUENCE [LARGE SCALE GENOMIC DNA]</scope>
    <source>
        <strain evidence="1 2">ATCC 27467</strain>
    </source>
</reference>
<proteinExistence type="predicted"/>
<evidence type="ECO:0000313" key="1">
    <source>
        <dbReference type="EMBL" id="QEU77978.1"/>
    </source>
</evidence>
<sequence>MDPHGEAILSWPAPPGLERTEEQWAAIAGQVRHAVNKLGRPLPLCLPGEPQQCGRSAQQHALAWAAELKARSHHLIEVYAPSEEAATYAAGVLFKDRLGALRG</sequence>
<name>A0A5P2UG51_9ACTN</name>
<dbReference type="OrthoDB" id="3479827at2"/>
<organism evidence="1 2">
    <name type="scientific">Streptomyces subrutilus</name>
    <dbReference type="NCBI Taxonomy" id="36818"/>
    <lineage>
        <taxon>Bacteria</taxon>
        <taxon>Bacillati</taxon>
        <taxon>Actinomycetota</taxon>
        <taxon>Actinomycetes</taxon>
        <taxon>Kitasatosporales</taxon>
        <taxon>Streptomycetaceae</taxon>
        <taxon>Streptomyces</taxon>
    </lineage>
</organism>
<keyword evidence="2" id="KW-1185">Reference proteome</keyword>
<evidence type="ECO:0000313" key="2">
    <source>
        <dbReference type="Proteomes" id="UP000326831"/>
    </source>
</evidence>
<dbReference type="KEGG" id="ssub:CP968_06520"/>
<gene>
    <name evidence="1" type="ORF">CP968_06520</name>
</gene>
<protein>
    <submittedName>
        <fullName evidence="1">Uncharacterized protein</fullName>
    </submittedName>
</protein>
<dbReference type="Proteomes" id="UP000326831">
    <property type="component" value="Chromosome"/>
</dbReference>
<dbReference type="EMBL" id="CP023701">
    <property type="protein sequence ID" value="QEU77978.1"/>
    <property type="molecule type" value="Genomic_DNA"/>
</dbReference>
<dbReference type="AlphaFoldDB" id="A0A5P2UG51"/>